<dbReference type="OrthoDB" id="5105844at2759"/>
<dbReference type="eggNOG" id="ENOG502RJ89">
    <property type="taxonomic scope" value="Eukaryota"/>
</dbReference>
<dbReference type="HOGENOM" id="CLU_123453_0_0_1"/>
<proteinExistence type="predicted"/>
<evidence type="ECO:0000313" key="2">
    <source>
        <dbReference type="Proteomes" id="UP000005206"/>
    </source>
</evidence>
<reference evidence="1 2" key="1">
    <citation type="journal article" date="2009" name="PLoS Genet.">
        <title>The genome of Nectria haematococca: contribution of supernumerary chromosomes to gene expansion.</title>
        <authorList>
            <person name="Coleman J.J."/>
            <person name="Rounsley S.D."/>
            <person name="Rodriguez-Carres M."/>
            <person name="Kuo A."/>
            <person name="Wasmann C.C."/>
            <person name="Grimwood J."/>
            <person name="Schmutz J."/>
            <person name="Taga M."/>
            <person name="White G.J."/>
            <person name="Zhou S."/>
            <person name="Schwartz D.C."/>
            <person name="Freitag M."/>
            <person name="Ma L.J."/>
            <person name="Danchin E.G."/>
            <person name="Henrissat B."/>
            <person name="Coutinho P.M."/>
            <person name="Nelson D.R."/>
            <person name="Straney D."/>
            <person name="Napoli C.A."/>
            <person name="Barker B.M."/>
            <person name="Gribskov M."/>
            <person name="Rep M."/>
            <person name="Kroken S."/>
            <person name="Molnar I."/>
            <person name="Rensing C."/>
            <person name="Kennell J.C."/>
            <person name="Zamora J."/>
            <person name="Farman M.L."/>
            <person name="Selker E.U."/>
            <person name="Salamov A."/>
            <person name="Shapiro H."/>
            <person name="Pangilinan J."/>
            <person name="Lindquist E."/>
            <person name="Lamers C."/>
            <person name="Grigoriev I.V."/>
            <person name="Geiser D.M."/>
            <person name="Covert S.F."/>
            <person name="Temporini E."/>
            <person name="Vanetten H.D."/>
        </authorList>
    </citation>
    <scope>NUCLEOTIDE SEQUENCE [LARGE SCALE GENOMIC DNA]</scope>
    <source>
        <strain evidence="2">ATCC MYA-4622 / CBS 123669 / FGSC 9596 / NRRL 45880 / 77-13-4</strain>
    </source>
</reference>
<accession>C7Z6N5</accession>
<organism evidence="1 2">
    <name type="scientific">Fusarium vanettenii (strain ATCC MYA-4622 / CBS 123669 / FGSC 9596 / NRRL 45880 / 77-13-4)</name>
    <name type="common">Fusarium solani subsp. pisi</name>
    <dbReference type="NCBI Taxonomy" id="660122"/>
    <lineage>
        <taxon>Eukaryota</taxon>
        <taxon>Fungi</taxon>
        <taxon>Dikarya</taxon>
        <taxon>Ascomycota</taxon>
        <taxon>Pezizomycotina</taxon>
        <taxon>Sordariomycetes</taxon>
        <taxon>Hypocreomycetidae</taxon>
        <taxon>Hypocreales</taxon>
        <taxon>Nectriaceae</taxon>
        <taxon>Fusarium</taxon>
        <taxon>Fusarium solani species complex</taxon>
        <taxon>Fusarium vanettenii</taxon>
    </lineage>
</organism>
<dbReference type="AlphaFoldDB" id="C7Z6N5"/>
<dbReference type="Proteomes" id="UP000005206">
    <property type="component" value="Chromosome 2"/>
</dbReference>
<dbReference type="RefSeq" id="XP_003046435.1">
    <property type="nucleotide sequence ID" value="XM_003046389.1"/>
</dbReference>
<protein>
    <submittedName>
        <fullName evidence="1">Uncharacterized protein</fullName>
    </submittedName>
</protein>
<dbReference type="VEuPathDB" id="FungiDB:NECHADRAFT_76162"/>
<keyword evidence="2" id="KW-1185">Reference proteome</keyword>
<sequence>MHRFSVKRPNPQYKSELMVMASSEHLQLITIINSTHLSNKMASPTVEDIAKQIRAKDPASAVVLERYIAETDHLKNTVQAIVEDIGYCMTELDLREGRSEGLRRCTTDLSRSVEEHTKVTDSAYERNFRPRFTCKIVSFKCVNATKKADQEEEAQMELVVQFPAAEYSESPHALIPGQAKIYIMMKEEL</sequence>
<dbReference type="EMBL" id="GG698910">
    <property type="protein sequence ID" value="EEU40722.1"/>
    <property type="molecule type" value="Genomic_DNA"/>
</dbReference>
<dbReference type="OMA" id="RFTCRIQ"/>
<name>C7Z6N5_FUSV7</name>
<evidence type="ECO:0000313" key="1">
    <source>
        <dbReference type="EMBL" id="EEU40722.1"/>
    </source>
</evidence>
<dbReference type="KEGG" id="nhe:NECHADRAFT_76162"/>
<gene>
    <name evidence="1" type="ORF">NECHADRAFT_76162</name>
</gene>
<dbReference type="InParanoid" id="C7Z6N5"/>
<dbReference type="GeneID" id="9668070"/>